<dbReference type="EMBL" id="JAGFNK010000502">
    <property type="protein sequence ID" value="KAI9449424.1"/>
    <property type="molecule type" value="Genomic_DNA"/>
</dbReference>
<organism evidence="1 2">
    <name type="scientific">Russula earlei</name>
    <dbReference type="NCBI Taxonomy" id="71964"/>
    <lineage>
        <taxon>Eukaryota</taxon>
        <taxon>Fungi</taxon>
        <taxon>Dikarya</taxon>
        <taxon>Basidiomycota</taxon>
        <taxon>Agaricomycotina</taxon>
        <taxon>Agaricomycetes</taxon>
        <taxon>Russulales</taxon>
        <taxon>Russulaceae</taxon>
        <taxon>Russula</taxon>
    </lineage>
</organism>
<gene>
    <name evidence="1" type="ORF">F5148DRAFT_1291548</name>
</gene>
<comment type="caution">
    <text evidence="1">The sequence shown here is derived from an EMBL/GenBank/DDBJ whole genome shotgun (WGS) entry which is preliminary data.</text>
</comment>
<evidence type="ECO:0000313" key="2">
    <source>
        <dbReference type="Proteomes" id="UP001207468"/>
    </source>
</evidence>
<keyword evidence="2" id="KW-1185">Reference proteome</keyword>
<dbReference type="Proteomes" id="UP001207468">
    <property type="component" value="Unassembled WGS sequence"/>
</dbReference>
<protein>
    <submittedName>
        <fullName evidence="1">Uncharacterized protein</fullName>
    </submittedName>
</protein>
<name>A0ACC0TU78_9AGAM</name>
<proteinExistence type="predicted"/>
<evidence type="ECO:0000313" key="1">
    <source>
        <dbReference type="EMBL" id="KAI9449424.1"/>
    </source>
</evidence>
<sequence length="515" mass="58273">MKKKIYQYHRITSLIVAIPLLLWAMSGFMHPIMTNIRPAIATQFLAPAVIDSNKIQVPLDAALKQNRIDSFGNFRIIHIDTNYFYQVQLSQQPEPLYLSTKNGKLLPDGNWLYAQYLAKQFLEGPQKNSVAFNTVAGISVNAAAGDCCDAASAYVLNNDKGSKVTNATLVTAFDNEYKSINRLLPVYKVSFERADGIRIYVETTQDRFAFAMNNKRAVFDTLFRLFHLWGWLDWLGKGRLVVEFLFVFLAFSTTLMGLYIFCTTKSKKPVPALAGRQQENTRSALQARRNHRFTAVVIALFTLLFTFSGGYHALSKLTNTPGNASSGKPILNASLVHIHQAVYWQVTIRATNTAATQPHTDLMKDKQVPVPERVYINTDSDDSLPQGDAQYARYLATLFSNHPEKAIVSVSLVRSFNSEYNFTDKRLPVYRVGYTANSNERFFVETGSGQLAKQINDNGLRESYSFAFFHKHEFMGWGGKTVKDISTMFWAMAQVVMVTLGLVLYFTIRKRKRLQ</sequence>
<reference evidence="1" key="1">
    <citation type="submission" date="2021-03" db="EMBL/GenBank/DDBJ databases">
        <title>Evolutionary priming and transition to the ectomycorrhizal habit in an iconic lineage of mushroom-forming fungi: is preadaptation a requirement?</title>
        <authorList>
            <consortium name="DOE Joint Genome Institute"/>
            <person name="Looney B.P."/>
            <person name="Miyauchi S."/>
            <person name="Morin E."/>
            <person name="Drula E."/>
            <person name="Courty P.E."/>
            <person name="Chicoki N."/>
            <person name="Fauchery L."/>
            <person name="Kohler A."/>
            <person name="Kuo A."/>
            <person name="LaButti K."/>
            <person name="Pangilinan J."/>
            <person name="Lipzen A."/>
            <person name="Riley R."/>
            <person name="Andreopoulos W."/>
            <person name="He G."/>
            <person name="Johnson J."/>
            <person name="Barry K.W."/>
            <person name="Grigoriev I.V."/>
            <person name="Nagy L."/>
            <person name="Hibbett D."/>
            <person name="Henrissat B."/>
            <person name="Matheny P.B."/>
            <person name="Labbe J."/>
            <person name="Martin A.F."/>
        </authorList>
    </citation>
    <scope>NUCLEOTIDE SEQUENCE</scope>
    <source>
        <strain evidence="1">BPL698</strain>
    </source>
</reference>
<accession>A0ACC0TU78</accession>